<evidence type="ECO:0000259" key="3">
    <source>
        <dbReference type="Pfam" id="PF20152"/>
    </source>
</evidence>
<keyword evidence="5" id="KW-1185">Reference proteome</keyword>
<feature type="compositionally biased region" description="Polar residues" evidence="1">
    <location>
        <begin position="11"/>
        <end position="21"/>
    </location>
</feature>
<feature type="transmembrane region" description="Helical" evidence="2">
    <location>
        <begin position="947"/>
        <end position="972"/>
    </location>
</feature>
<evidence type="ECO:0000256" key="2">
    <source>
        <dbReference type="SAM" id="Phobius"/>
    </source>
</evidence>
<evidence type="ECO:0000256" key="1">
    <source>
        <dbReference type="SAM" id="MobiDB-lite"/>
    </source>
</evidence>
<proteinExistence type="predicted"/>
<dbReference type="EMBL" id="DF849285">
    <property type="protein sequence ID" value="GAT56478.1"/>
    <property type="molecule type" value="Genomic_DNA"/>
</dbReference>
<gene>
    <name evidence="4" type="ORF">MCHLO_13130</name>
</gene>
<feature type="transmembrane region" description="Helical" evidence="2">
    <location>
        <begin position="915"/>
        <end position="935"/>
    </location>
</feature>
<name>A0ABQ0LZE2_MYCCL</name>
<reference evidence="4" key="1">
    <citation type="submission" date="2014-09" db="EMBL/GenBank/DDBJ databases">
        <title>Genome sequence of the luminous mushroom Mycena chlorophos for searching fungal bioluminescence genes.</title>
        <authorList>
            <person name="Tanaka Y."/>
            <person name="Kasuga D."/>
            <person name="Oba Y."/>
            <person name="Hase S."/>
            <person name="Sato K."/>
            <person name="Oba Y."/>
            <person name="Sakakibara Y."/>
        </authorList>
    </citation>
    <scope>NUCLEOTIDE SEQUENCE</scope>
</reference>
<dbReference type="InterPro" id="IPR009836">
    <property type="entry name" value="GRDP-like"/>
</dbReference>
<feature type="region of interest" description="Disordered" evidence="1">
    <location>
        <begin position="1138"/>
        <end position="1263"/>
    </location>
</feature>
<dbReference type="InterPro" id="IPR045339">
    <property type="entry name" value="DUF6534"/>
</dbReference>
<evidence type="ECO:0000313" key="4">
    <source>
        <dbReference type="EMBL" id="GAT56478.1"/>
    </source>
</evidence>
<dbReference type="Pfam" id="PF20152">
    <property type="entry name" value="DUF6534"/>
    <property type="match status" value="1"/>
</dbReference>
<feature type="transmembrane region" description="Helical" evidence="2">
    <location>
        <begin position="984"/>
        <end position="1006"/>
    </location>
</feature>
<feature type="transmembrane region" description="Helical" evidence="2">
    <location>
        <begin position="831"/>
        <end position="853"/>
    </location>
</feature>
<accession>A0ABQ0LZE2</accession>
<feature type="transmembrane region" description="Helical" evidence="2">
    <location>
        <begin position="1026"/>
        <end position="1045"/>
    </location>
</feature>
<organism evidence="4 5">
    <name type="scientific">Mycena chlorophos</name>
    <name type="common">Agaric fungus</name>
    <name type="synonym">Agaricus chlorophos</name>
    <dbReference type="NCBI Taxonomy" id="658473"/>
    <lineage>
        <taxon>Eukaryota</taxon>
        <taxon>Fungi</taxon>
        <taxon>Dikarya</taxon>
        <taxon>Basidiomycota</taxon>
        <taxon>Agaricomycotina</taxon>
        <taxon>Agaricomycetes</taxon>
        <taxon>Agaricomycetidae</taxon>
        <taxon>Agaricales</taxon>
        <taxon>Marasmiineae</taxon>
        <taxon>Mycenaceae</taxon>
        <taxon>Mycena</taxon>
    </lineage>
</organism>
<keyword evidence="2" id="KW-0812">Transmembrane</keyword>
<feature type="domain" description="DUF6534" evidence="3">
    <location>
        <begin position="999"/>
        <end position="1080"/>
    </location>
</feature>
<keyword evidence="2" id="KW-0472">Membrane</keyword>
<protein>
    <recommendedName>
        <fullName evidence="3">DUF6534 domain-containing protein</fullName>
    </recommendedName>
</protein>
<dbReference type="Proteomes" id="UP000815677">
    <property type="component" value="Unassembled WGS sequence"/>
</dbReference>
<feature type="region of interest" description="Disordered" evidence="1">
    <location>
        <begin position="1"/>
        <end position="26"/>
    </location>
</feature>
<evidence type="ECO:0000313" key="5">
    <source>
        <dbReference type="Proteomes" id="UP000815677"/>
    </source>
</evidence>
<dbReference type="PANTHER" id="PTHR34365">
    <property type="entry name" value="ENOLASE (DUF1399)"/>
    <property type="match status" value="1"/>
</dbReference>
<dbReference type="PANTHER" id="PTHR34365:SF7">
    <property type="entry name" value="GLYCINE-RICH DOMAIN-CONTAINING PROTEIN 1"/>
    <property type="match status" value="1"/>
</dbReference>
<keyword evidence="2" id="KW-1133">Transmembrane helix</keyword>
<feature type="transmembrane region" description="Helical" evidence="2">
    <location>
        <begin position="874"/>
        <end position="895"/>
    </location>
</feature>
<feature type="transmembrane region" description="Helical" evidence="2">
    <location>
        <begin position="1057"/>
        <end position="1078"/>
    </location>
</feature>
<dbReference type="Pfam" id="PF07173">
    <property type="entry name" value="GRDP-like"/>
    <property type="match status" value="2"/>
</dbReference>
<feature type="compositionally biased region" description="Basic and acidic residues" evidence="1">
    <location>
        <begin position="1138"/>
        <end position="1147"/>
    </location>
</feature>
<sequence>MEASPPKYTAGRSSADTSTGSAEAGPPAYTFPQTFVVGGKFTQRPFVTPTQLKTHLSLLNAFAELKIRVEALSDTDAASNQLLVDKERRWGYFVGLAVERFERWVKALQPSNYEKGVATMLPPVDVVMVWHAYLLNPGWYAEDVLRIPALQGLSEAGKAFAVSLDGELGDMIAAPPSQERMDKWLKVTGTPFDPFDSATQLVTKELSCPKCRAVLYAPFKTDEGTGYLQSNFATTCTRSDCSLEITRDTLALGKFAQDLAKTMRSVSDTLAGTVHTPMNVNDAKRGNTIKTIILSGSMRRPTDTDKKPATDQQYARFLMDKAHWQFDRLRALCAIKMKGQGGRLLGRITSAYTDEKMFSVELVGAVLRQGSFVGKMYDLKWTSPGFFDQAEDEIALQHAITRYHAFLDLMASSPASFFVPTLDIDLAWHTHQLMAQNYSKDTSTYIGRFIDHLGRITSAYTDEKMFSVELVGAVLRQGSFVSKMYDLKWTSPGFFDQVEDEIALQHAITRYHAFLDLMASSPASFFVPTLDIDLAWHTHQLMAQNYSKDTSTYIGRFIDHDDKVEESHLATSFDITCRAWKNRFGVQYTHCGCPLPGDTIGQRLSRLVGHGSNPSYLIPPNRDDLLAATHPSDHNAVFAFHHKAQSEAARRRRKEKIHKRMERDAAKGVKQRGVVHDPAFLVPVPLYYNAAVPLGCAAGLVGLVERLVVQAEVVVAGVVVVPLEEDVVEVVVAVVVVAAVVVVVVGVEEAEVHSALKLTDLRETFRGSVCFADVADFFLSWFSVFPPDSVGWYKIHSNLRSSPSSSLRTMSTIPTEAAPQSTFQFLTPEHLSPLVIGTWTTVLLFALEVGLLVQYFSSQRRLPKAYSDTILLKLGVLINALADLGGTAACCAAVYMYTIEDWGNQNVLSDIKWPIYVVVFSTGVVTAVSQLFMIVRYWSLTKHHMVFVFLFFTWLIALAGIFGSGALMIVSPEKVTKLVDLPKILLYVAVVASSVGSGLTTILFFALKKQETSDYLAARSSFIARFFSGMIETGALTTAVTIAGAALEFGKVRETRAYLACAFVVARVYACTMLYILCNRPNPDIHASQPVIITTTETMTSRPISVIPPSLMEDGDTFRITRKRIELHTLRDNKNRHGFIAERRDSDSSSDVSKNLNEELEDMEKSIPQLPKRRETESSSASEYEEEQGEGQGQGEADEVSVYHDGLEGYGDGEADEDERQRPSEDEAGDIGLAIPPVKPAPSAESLGASTADFFTPRQTPKM</sequence>